<evidence type="ECO:0000259" key="4">
    <source>
        <dbReference type="Pfam" id="PF18449"/>
    </source>
</evidence>
<feature type="coiled-coil region" evidence="1">
    <location>
        <begin position="800"/>
        <end position="831"/>
    </location>
</feature>
<evidence type="ECO:0000256" key="3">
    <source>
        <dbReference type="SAM" id="SignalP"/>
    </source>
</evidence>
<feature type="domain" description="Bacterial Ig" evidence="5">
    <location>
        <begin position="1123"/>
        <end position="1203"/>
    </location>
</feature>
<sequence length="1408" mass="152769">MKMKSLKFVLVSSLVLSTFAQPAAVLATQLDNGEVQAKGVSTRAVSNPNLMNISSTSKVTQYNIWGNPNRWQSVNWDQSTNKDKIKGNKVGFTAVNNVTGGKQFYLSEYQFTVYDNQKINMRYNGSLVGDSAFGVGQEIKTEIGKEYTFSTDYILDGKYSELDIKIGNKKIDISGEGTSGSKSVTFVATEATTYFQVYYTNGTTLILAATLDKLKVVKSTSQVAIEELQQLLPTFFDKDGNLGSKITASDLAKAQAFLNKVSAGTEKNKLQATFNQATELLNQRTALTAVSALFEDNDVTSDFIKDTVTQTSLDNVKALIKKVTNTAKNQEFSTYLARAQEFVNQNQAAKFLASLFVDNNPENDVKENLTQAMIDQANGLINKITDEERKAALSQVSDKLQNVLNDRIEEQNNQKAANEAVNNLFKDGNPASEAIVDGLTQELIDQATELTNKVKDEEKQATLLTEIEEAQTLLTERLTEEAKVASIKEAISALFQDGNTEGSIREDLKQEEIDHVVTLVETIKDSSIQTDLSNQLVKAQTELNALNAAKENDAESAVNGLFQNNDPTTETIKGGLTQDMINTAKEYTKEVVDEELKATFDAHIAIAQTLLDERITETNRQNKAQEAVNALFTDNNPGTGTVVSGLTQETVDAAQALISVVTAPSKKEALQNTLNTAQNLLTKRVEEEARQKLANEAVNALFENNDPATNAIVKELSQKAIDAAEVLAEKVTDASMKAALLANIAVAEELLEQRNIENNLIAAAEKEVNALFQDNDPASGVIVEGLTQAHIDATKLVVNKVQTESKKAELLAQVETAQKELYKQMIEKENQEAAIKAVNGLFKDNDPATGNIKEGLTQEVVNAAKDLVALVTDKDKKAELASMIQTAENELNSHLTEEENTKNAEEAVNGLFKDNDPVTETVKDGLIQAEIDAAITLVNKLTNEDKKAALLETIDVAQKELNAQASENEAQQAALDALNGLYKNDTIESGALKESTTQVELDAVNELIEKVTDSAKKEELQTLLADAQALFTEQMNEMLVVDTFTLGKDANVTGTLSKDITSLKLTVNGTEFAGGTISNGTFKFYAKGGKIKASTDIVTISGFNKAGDRLITKNVKVADVLAGQLTVADFKVGPTTNLTGTFSEDIKSIRVNVDGKEYKGGTLSSNGTFKFYFKGNVTNINQVAVISGYDADGYEIARTRITLLPQTPGEGYINPAPFVLTEDSKITGTYSYDVKTIEVFVDGVKYEGGTILGNGTFEFYARTIVKSTTQKVEIVAYGVDGTETGRNFIPVITPEIGSGTLAPDDVILGVTRTLTGSYTGDIASVRLVVDGVEFKGGAVKDGKFTFYSVGKITENSKDVKILGYDLRGNLLTEEAITVVDPNAVPEVTPEPEEEETLPTEEVTLEINE</sequence>
<dbReference type="RefSeq" id="WP_322809290.1">
    <property type="nucleotide sequence ID" value="NZ_JAVBVO010000003.1"/>
</dbReference>
<dbReference type="InterPro" id="IPR046746">
    <property type="entry name" value="Big_15"/>
</dbReference>
<keyword evidence="1" id="KW-0175">Coiled coil</keyword>
<evidence type="ECO:0000259" key="5">
    <source>
        <dbReference type="Pfam" id="PF20622"/>
    </source>
</evidence>
<feature type="domain" description="Pesticidal crystal protein Cry1Aa" evidence="4">
    <location>
        <begin position="691"/>
        <end position="752"/>
    </location>
</feature>
<feature type="chain" id="PRO_5043532999" evidence="3">
    <location>
        <begin position="21"/>
        <end position="1408"/>
    </location>
</feature>
<keyword evidence="3" id="KW-0732">Signal</keyword>
<feature type="compositionally biased region" description="Low complexity" evidence="2">
    <location>
        <begin position="1399"/>
        <end position="1408"/>
    </location>
</feature>
<feature type="domain" description="Bacterial Ig" evidence="5">
    <location>
        <begin position="1211"/>
        <end position="1289"/>
    </location>
</feature>
<protein>
    <submittedName>
        <fullName evidence="6">Toxin Cry1Ac domain D-VI-related protein</fullName>
    </submittedName>
</protein>
<feature type="coiled-coil region" evidence="1">
    <location>
        <begin position="947"/>
        <end position="976"/>
    </location>
</feature>
<feature type="domain" description="Bacterial Ig" evidence="5">
    <location>
        <begin position="1299"/>
        <end position="1379"/>
    </location>
</feature>
<feature type="domain" description="Pesticidal crystal protein Cry1Aa" evidence="4">
    <location>
        <begin position="412"/>
        <end position="474"/>
    </location>
</feature>
<feature type="coiled-coil region" evidence="1">
    <location>
        <begin position="877"/>
        <end position="904"/>
    </location>
</feature>
<name>A0AAW9JSS3_CARML</name>
<feature type="domain" description="Bacterial Ig" evidence="5">
    <location>
        <begin position="1041"/>
        <end position="1118"/>
    </location>
</feature>
<feature type="compositionally biased region" description="Acidic residues" evidence="2">
    <location>
        <begin position="1389"/>
        <end position="1398"/>
    </location>
</feature>
<feature type="region of interest" description="Disordered" evidence="2">
    <location>
        <begin position="1386"/>
        <end position="1408"/>
    </location>
</feature>
<feature type="domain" description="Pesticidal crystal protein Cry1Aa" evidence="4">
    <location>
        <begin position="621"/>
        <end position="681"/>
    </location>
</feature>
<dbReference type="Pfam" id="PF18449">
    <property type="entry name" value="Endotoxin_C2"/>
    <property type="match status" value="10"/>
</dbReference>
<dbReference type="Proteomes" id="UP001290462">
    <property type="component" value="Unassembled WGS sequence"/>
</dbReference>
<feature type="domain" description="Pesticidal crystal protein Cry1Aa" evidence="4">
    <location>
        <begin position="761"/>
        <end position="821"/>
    </location>
</feature>
<comment type="caution">
    <text evidence="6">The sequence shown here is derived from an EMBL/GenBank/DDBJ whole genome shotgun (WGS) entry which is preliminary data.</text>
</comment>
<dbReference type="Pfam" id="PF20622">
    <property type="entry name" value="Big_15"/>
    <property type="match status" value="4"/>
</dbReference>
<feature type="domain" description="Pesticidal crystal protein Cry1Aa" evidence="4">
    <location>
        <begin position="283"/>
        <end position="344"/>
    </location>
</feature>
<feature type="domain" description="Pesticidal crystal protein Cry1Aa" evidence="4">
    <location>
        <begin position="488"/>
        <end position="545"/>
    </location>
</feature>
<proteinExistence type="predicted"/>
<gene>
    <name evidence="6" type="ORF">RAK27_13010</name>
</gene>
<evidence type="ECO:0000313" key="6">
    <source>
        <dbReference type="EMBL" id="MDZ5759577.1"/>
    </source>
</evidence>
<feature type="coiled-coil region" evidence="1">
    <location>
        <begin position="1001"/>
        <end position="1037"/>
    </location>
</feature>
<feature type="domain" description="Pesticidal crystal protein Cry1Aa" evidence="4">
    <location>
        <begin position="551"/>
        <end position="613"/>
    </location>
</feature>
<feature type="domain" description="Pesticidal crystal protein Cry1Aa" evidence="4">
    <location>
        <begin position="900"/>
        <end position="963"/>
    </location>
</feature>
<accession>A0AAW9JSS3</accession>
<feature type="signal peptide" evidence="3">
    <location>
        <begin position="1"/>
        <end position="20"/>
    </location>
</feature>
<dbReference type="EMBL" id="JAVBVO010000003">
    <property type="protein sequence ID" value="MDZ5759577.1"/>
    <property type="molecule type" value="Genomic_DNA"/>
</dbReference>
<evidence type="ECO:0000256" key="1">
    <source>
        <dbReference type="SAM" id="Coils"/>
    </source>
</evidence>
<feature type="domain" description="Pesticidal crystal protein Cry1Aa" evidence="4">
    <location>
        <begin position="830"/>
        <end position="893"/>
    </location>
</feature>
<evidence type="ECO:0000256" key="2">
    <source>
        <dbReference type="SAM" id="MobiDB-lite"/>
    </source>
</evidence>
<feature type="domain" description="Pesticidal crystal protein Cry1Aa" evidence="4">
    <location>
        <begin position="970"/>
        <end position="1031"/>
    </location>
</feature>
<organism evidence="6 7">
    <name type="scientific">Carnobacterium maltaromaticum</name>
    <name type="common">Carnobacterium piscicola</name>
    <dbReference type="NCBI Taxonomy" id="2751"/>
    <lineage>
        <taxon>Bacteria</taxon>
        <taxon>Bacillati</taxon>
        <taxon>Bacillota</taxon>
        <taxon>Bacilli</taxon>
        <taxon>Lactobacillales</taxon>
        <taxon>Carnobacteriaceae</taxon>
        <taxon>Carnobacterium</taxon>
    </lineage>
</organism>
<dbReference type="InterPro" id="IPR054544">
    <property type="entry name" value="Pest_crys_Cry1Aa_dom-IV"/>
</dbReference>
<reference evidence="6" key="1">
    <citation type="submission" date="2023-08" db="EMBL/GenBank/DDBJ databases">
        <title>Genomic characterization of piscicolin 126 produced by Carnobacterium maltaromaticum CM22 strain isolated from salmon (Salmo salar).</title>
        <authorList>
            <person name="Gonzalez-Gragera E."/>
            <person name="Garcia-Lopez J.D."/>
            <person name="Teso-Perez C."/>
            <person name="Gimenez-Hernandez I."/>
            <person name="Peralta-Sanchez J.M."/>
            <person name="Valdivia E."/>
            <person name="Montalban-Lopez M."/>
            <person name="Martin-Platero A.M."/>
            <person name="Banos A."/>
            <person name="Martinez-Bueno M."/>
        </authorList>
    </citation>
    <scope>NUCLEOTIDE SEQUENCE</scope>
    <source>
        <strain evidence="6">CM22</strain>
    </source>
</reference>
<evidence type="ECO:0000313" key="7">
    <source>
        <dbReference type="Proteomes" id="UP001290462"/>
    </source>
</evidence>